<keyword evidence="4 7" id="KW-0560">Oxidoreductase</keyword>
<dbReference type="Gene3D" id="1.20.120.310">
    <property type="entry name" value="ERV/ALR sulfhydryl oxidase domain"/>
    <property type="match status" value="1"/>
</dbReference>
<dbReference type="SUPFAM" id="SSF69000">
    <property type="entry name" value="FAD-dependent thiol oxidase"/>
    <property type="match status" value="1"/>
</dbReference>
<accession>A0A0F7KLG1</accession>
<evidence type="ECO:0000256" key="8">
    <source>
        <dbReference type="SAM" id="MobiDB-lite"/>
    </source>
</evidence>
<feature type="region of interest" description="Disordered" evidence="8">
    <location>
        <begin position="1"/>
        <end position="104"/>
    </location>
</feature>
<evidence type="ECO:0000313" key="10">
    <source>
        <dbReference type="EMBL" id="AKH40321.1"/>
    </source>
</evidence>
<feature type="domain" description="ERV/ALR sulfhydryl oxidase" evidence="9">
    <location>
        <begin position="228"/>
        <end position="337"/>
    </location>
</feature>
<evidence type="ECO:0000256" key="7">
    <source>
        <dbReference type="RuleBase" id="RU371123"/>
    </source>
</evidence>
<dbReference type="InterPro" id="IPR017905">
    <property type="entry name" value="ERV/ALR_sulphydryl_oxidase"/>
</dbReference>
<feature type="compositionally biased region" description="Low complexity" evidence="8">
    <location>
        <begin position="31"/>
        <end position="57"/>
    </location>
</feature>
<proteinExistence type="predicted"/>
<dbReference type="EMBL" id="KP714101">
    <property type="protein sequence ID" value="AKH40321.1"/>
    <property type="molecule type" value="Genomic_DNA"/>
</dbReference>
<reference evidence="10" key="1">
    <citation type="journal article" date="2015" name="PLoS Biol.">
        <title>The Discovery, Distribution, and Evolution of Viruses Associated with Drosophila melanogaster.</title>
        <authorList>
            <person name="Webster C.L."/>
            <person name="Waldron F.M."/>
            <person name="Robertson S."/>
            <person name="Crowson D."/>
            <person name="Ferrari G."/>
            <person name="Quintana J.F."/>
            <person name="Brouqui J.M."/>
            <person name="Bayne E.H."/>
            <person name="Longdon B."/>
            <person name="Buck A.H."/>
            <person name="Lazzaro B.P."/>
            <person name="Akorli J."/>
            <person name="Haddrill P.R."/>
            <person name="Obbard D.J."/>
        </authorList>
    </citation>
    <scope>NUCLEOTIDE SEQUENCE</scope>
</reference>
<organism evidence="10">
    <name type="scientific">Kallithea virus</name>
    <dbReference type="NCBI Taxonomy" id="1654582"/>
    <lineage>
        <taxon>Viruses</taxon>
        <taxon>Viruses incertae sedis</taxon>
        <taxon>Naldaviricetes</taxon>
        <taxon>Lefavirales</taxon>
        <taxon>Nudiviridae</taxon>
        <taxon>Alphanudivirus</taxon>
        <taxon>Alphanudivirus dromelanogasteris</taxon>
    </lineage>
</organism>
<evidence type="ECO:0000256" key="3">
    <source>
        <dbReference type="ARBA" id="ARBA00022827"/>
    </source>
</evidence>
<protein>
    <recommendedName>
        <fullName evidence="7">Sulfhydryl oxidase</fullName>
        <ecNumber evidence="7">1.8.3.2</ecNumber>
    </recommendedName>
</protein>
<evidence type="ECO:0000256" key="4">
    <source>
        <dbReference type="ARBA" id="ARBA00023002"/>
    </source>
</evidence>
<evidence type="ECO:0000256" key="6">
    <source>
        <dbReference type="ARBA" id="ARBA00048864"/>
    </source>
</evidence>
<dbReference type="GO" id="GO:0016972">
    <property type="term" value="F:thiol oxidase activity"/>
    <property type="evidence" value="ECO:0007669"/>
    <property type="project" value="UniProtKB-EC"/>
</dbReference>
<sequence length="523" mass="60601">MSAVQNPTKNLKRKYVELDNKDNHNKTMPNLSKSSKPTSLSSSSPTPISYSAIPTTPQRSLSNNNVSQQTKNQNNFDTNSNASENDNDRSSSSKSTINVNKPSLIATNPSYNYNDIRNDNLSNHINFNDSMNHSDVYLYQNLPTDVNINETSFKRPFEDLANKISNEFKNLNISTIVQEYELILSEFLELSRPFRMSNPKYNAIFEHLIDTLKMIYNININVMYVNMYKYTTSEWGNLYWKFLHLTSILLSHAFEWRHITSFLNFATIVYNIDLILPCSMCANHYRQIKYEDSIKGVIKTIAFGSVMTGLQTFHNIITSNVDKTAEYRHRPKREPFYVANFAERYHCINVVDESLQKSSSYIKSNIDWQPTTHTLITIILSTYLSQSYTRVSSLLKRIAYKNESIFEDVDFGEQYPPTMMYQQQDFYFANLTKLQILYCLKNALLLQFQDTNVTPEDITNNSIFNQAILKFYNENAPIVQKLLEINNVSDNSIAQSSYNYIYTQLSNIKNEASKQFDLNNDDK</sequence>
<dbReference type="PROSITE" id="PS51324">
    <property type="entry name" value="ERV_ALR"/>
    <property type="match status" value="1"/>
</dbReference>
<keyword evidence="3 7" id="KW-0274">FAD</keyword>
<feature type="compositionally biased region" description="Polar residues" evidence="8">
    <location>
        <begin position="58"/>
        <end position="85"/>
    </location>
</feature>
<feature type="compositionally biased region" description="Polar residues" evidence="8">
    <location>
        <begin position="92"/>
        <end position="104"/>
    </location>
</feature>
<evidence type="ECO:0000256" key="5">
    <source>
        <dbReference type="ARBA" id="ARBA00023157"/>
    </source>
</evidence>
<dbReference type="EC" id="1.8.3.2" evidence="7"/>
<keyword evidence="2 7" id="KW-0285">Flavoprotein</keyword>
<name>A0A0F7KLG1_9VIRU</name>
<feature type="compositionally biased region" description="Basic and acidic residues" evidence="8">
    <location>
        <begin position="14"/>
        <end position="25"/>
    </location>
</feature>
<comment type="catalytic activity">
    <reaction evidence="6 7">
        <text>2 R'C(R)SH + O2 = R'C(R)S-S(R)CR' + H2O2</text>
        <dbReference type="Rhea" id="RHEA:17357"/>
        <dbReference type="ChEBI" id="CHEBI:15379"/>
        <dbReference type="ChEBI" id="CHEBI:16240"/>
        <dbReference type="ChEBI" id="CHEBI:16520"/>
        <dbReference type="ChEBI" id="CHEBI:17412"/>
        <dbReference type="EC" id="1.8.3.2"/>
    </reaction>
</comment>
<evidence type="ECO:0000259" key="9">
    <source>
        <dbReference type="PROSITE" id="PS51324"/>
    </source>
</evidence>
<keyword evidence="5" id="KW-1015">Disulfide bond</keyword>
<evidence type="ECO:0000256" key="1">
    <source>
        <dbReference type="ARBA" id="ARBA00001974"/>
    </source>
</evidence>
<dbReference type="InterPro" id="IPR036774">
    <property type="entry name" value="ERV/ALR_sulphydryl_oxid_sf"/>
</dbReference>
<evidence type="ECO:0000256" key="2">
    <source>
        <dbReference type="ARBA" id="ARBA00022630"/>
    </source>
</evidence>
<comment type="cofactor">
    <cofactor evidence="1 7">
        <name>FAD</name>
        <dbReference type="ChEBI" id="CHEBI:57692"/>
    </cofactor>
</comment>